<proteinExistence type="predicted"/>
<protein>
    <submittedName>
        <fullName evidence="6">Heme:hemopexin utilization protein A</fullName>
    </submittedName>
</protein>
<dbReference type="SMART" id="SM00912">
    <property type="entry name" value="Haemagg_act"/>
    <property type="match status" value="1"/>
</dbReference>
<feature type="domain" description="Filamentous haemagglutinin FhaB/tRNA nuclease CdiA-like TPS" evidence="5">
    <location>
        <begin position="23"/>
        <end position="135"/>
    </location>
</feature>
<evidence type="ECO:0000256" key="2">
    <source>
        <dbReference type="ARBA" id="ARBA00022525"/>
    </source>
</evidence>
<evidence type="ECO:0000259" key="5">
    <source>
        <dbReference type="SMART" id="SM00912"/>
    </source>
</evidence>
<dbReference type="InterPro" id="IPR050909">
    <property type="entry name" value="Bact_Autotransporter_VF"/>
</dbReference>
<dbReference type="Proteomes" id="UP000254031">
    <property type="component" value="Unassembled WGS sequence"/>
</dbReference>
<evidence type="ECO:0000256" key="3">
    <source>
        <dbReference type="ARBA" id="ARBA00022729"/>
    </source>
</evidence>
<dbReference type="RefSeq" id="WP_115262456.1">
    <property type="nucleotide sequence ID" value="NZ_CP097337.1"/>
</dbReference>
<evidence type="ECO:0000313" key="6">
    <source>
        <dbReference type="EMBL" id="STY66111.1"/>
    </source>
</evidence>
<organism evidence="6 7">
    <name type="scientific">Mannheimia haemolytica</name>
    <name type="common">Pasteurella haemolytica</name>
    <dbReference type="NCBI Taxonomy" id="75985"/>
    <lineage>
        <taxon>Bacteria</taxon>
        <taxon>Pseudomonadati</taxon>
        <taxon>Pseudomonadota</taxon>
        <taxon>Gammaproteobacteria</taxon>
        <taxon>Pasteurellales</taxon>
        <taxon>Pasteurellaceae</taxon>
        <taxon>Mannheimia</taxon>
    </lineage>
</organism>
<dbReference type="Pfam" id="PF05860">
    <property type="entry name" value="TPS"/>
    <property type="match status" value="1"/>
</dbReference>
<dbReference type="InterPro" id="IPR012334">
    <property type="entry name" value="Pectin_lyas_fold"/>
</dbReference>
<dbReference type="EMBL" id="UGPL01000006">
    <property type="protein sequence ID" value="STY66111.1"/>
    <property type="molecule type" value="Genomic_DNA"/>
</dbReference>
<dbReference type="AlphaFoldDB" id="A0A378NCC4"/>
<sequence length="938" mass="102897">MFKRNAISLCILTACSGLAYANTADLPQGETVRVGAATIDRTTDKMTVNQSSNKVQIDWNSFDIGKNKEVEFKQPTEMAVAYNRVTGGNASQIQGKLTANGKVYLANPNGVLITKDAEVNVGGLLVTTKDLEKISENGNKDKFSRKLQKEGKILNQGKITAKGERAFVVLVGDDVANEGEINAKNYYHKETKKVTECYDDPWSWGKRCYDFDKEIVKSTSGEVHLSSGENVTFTLSDRYIDVVLDDNTVNSIIKNDGAIIANGDITLTAKGRNQALDSLIINNGVLQANKVQNKNGTIILSAGETQLHEKSQIKGEKVSFAEASYYGPKENIKVVSKTGSKVTAPVIDFKGKTVNTQGNFGREDSTEHYNDELKTLRTVVNIEVPNTEDIRIADTDNGGSGSFIQAGALGSLLANNGRVNVQGKGFDISGKLNVDAFKQTDSVLKFINQAGIHIHNADIHSNGRLFVLTNLPNDTDFQSNIRITDSKINLGNGAIGFGRSAKRWEMHDVVRRADTELRKKFNLDMKNVELNQVDDFVVAGGFQQVNLDNVKARGKTNFYLDSGNSRVFVDEKIYEYGVTDIEKRTQLANLDQRRKRWNSDNYDETDLNWEYNQRFDGFAAKHNHRAPIADTEINIAHSDISLDNGFVHLMAEKINLDDSKINITFNQDNSLDESTQINRLGLNGKVSMKNSHINVVGDEKDGISPARHYATMFLVGELLGEKSSIFLKSHQGAVLRTDSNVKIAGKNSKDDLKITAITTGKKMGNEIIGADGLPTSEDNDANASNTAFAIGYEPNATTIVENASITALAPNGGLAYTGTSKTQIDAKDNATFTFFEKPRAGYDKLLGDIKGNPDKLTPRDFARLYDNIKGIKASSLSEQQLGQADTAKKTSEHTLANSLDVENLVSVTVCDEQNKCEERMLGNKNTNAKVIVGDIKFE</sequence>
<dbReference type="PANTHER" id="PTHR12338">
    <property type="entry name" value="AUTOTRANSPORTER"/>
    <property type="match status" value="1"/>
</dbReference>
<dbReference type="PANTHER" id="PTHR12338:SF8">
    <property type="entry name" value="HEME_HEMOPEXIN-BINDING PROTEIN"/>
    <property type="match status" value="1"/>
</dbReference>
<dbReference type="PROSITE" id="PS51257">
    <property type="entry name" value="PROKAR_LIPOPROTEIN"/>
    <property type="match status" value="1"/>
</dbReference>
<evidence type="ECO:0000256" key="4">
    <source>
        <dbReference type="SAM" id="SignalP"/>
    </source>
</evidence>
<keyword evidence="2" id="KW-0964">Secreted</keyword>
<name>A0A378NCC4_MANHA</name>
<keyword evidence="3 4" id="KW-0732">Signal</keyword>
<dbReference type="InterPro" id="IPR008638">
    <property type="entry name" value="FhaB/CdiA-like_TPS"/>
</dbReference>
<feature type="signal peptide" evidence="4">
    <location>
        <begin position="1"/>
        <end position="21"/>
    </location>
</feature>
<dbReference type="Gene3D" id="2.160.20.10">
    <property type="entry name" value="Single-stranded right-handed beta-helix, Pectin lyase-like"/>
    <property type="match status" value="1"/>
</dbReference>
<dbReference type="InterPro" id="IPR011050">
    <property type="entry name" value="Pectin_lyase_fold/virulence"/>
</dbReference>
<feature type="chain" id="PRO_5016971151" evidence="4">
    <location>
        <begin position="22"/>
        <end position="938"/>
    </location>
</feature>
<dbReference type="GO" id="GO:0005576">
    <property type="term" value="C:extracellular region"/>
    <property type="evidence" value="ECO:0007669"/>
    <property type="project" value="UniProtKB-SubCell"/>
</dbReference>
<accession>A0A378NCC4</accession>
<gene>
    <name evidence="6" type="primary">hxuA</name>
    <name evidence="6" type="ORF">NCTC9380_01392</name>
</gene>
<evidence type="ECO:0000256" key="1">
    <source>
        <dbReference type="ARBA" id="ARBA00004613"/>
    </source>
</evidence>
<dbReference type="SUPFAM" id="SSF51126">
    <property type="entry name" value="Pectin lyase-like"/>
    <property type="match status" value="1"/>
</dbReference>
<evidence type="ECO:0000313" key="7">
    <source>
        <dbReference type="Proteomes" id="UP000254031"/>
    </source>
</evidence>
<reference evidence="6 7" key="1">
    <citation type="submission" date="2018-06" db="EMBL/GenBank/DDBJ databases">
        <authorList>
            <consortium name="Pathogen Informatics"/>
            <person name="Doyle S."/>
        </authorList>
    </citation>
    <scope>NUCLEOTIDE SEQUENCE [LARGE SCALE GENOMIC DNA]</scope>
    <source>
        <strain evidence="6 7">NCTC9380</strain>
    </source>
</reference>
<dbReference type="NCBIfam" id="TIGR01901">
    <property type="entry name" value="adhes_NPXG"/>
    <property type="match status" value="1"/>
</dbReference>
<comment type="subcellular location">
    <subcellularLocation>
        <location evidence="1">Secreted</location>
    </subcellularLocation>
</comment>